<evidence type="ECO:0000256" key="12">
    <source>
        <dbReference type="ARBA" id="ARBA00022989"/>
    </source>
</evidence>
<keyword evidence="6 17" id="KW-0812">Transmembrane</keyword>
<evidence type="ECO:0000313" key="19">
    <source>
        <dbReference type="EMBL" id="KAL0387278.1"/>
    </source>
</evidence>
<dbReference type="SUPFAM" id="SSF56112">
    <property type="entry name" value="Protein kinase-like (PK-like)"/>
    <property type="match status" value="1"/>
</dbReference>
<comment type="caution">
    <text evidence="19">The sequence shown here is derived from an EMBL/GenBank/DDBJ whole genome shotgun (WGS) entry which is preliminary data.</text>
</comment>
<dbReference type="FunFam" id="1.10.510.10:FF:000453">
    <property type="entry name" value="LRR receptor-like serine/threonine-protein kinase HSL2"/>
    <property type="match status" value="1"/>
</dbReference>
<evidence type="ECO:0000256" key="17">
    <source>
        <dbReference type="SAM" id="Phobius"/>
    </source>
</evidence>
<organism evidence="19">
    <name type="scientific">Sesamum radiatum</name>
    <name type="common">Black benniseed</name>
    <dbReference type="NCBI Taxonomy" id="300843"/>
    <lineage>
        <taxon>Eukaryota</taxon>
        <taxon>Viridiplantae</taxon>
        <taxon>Streptophyta</taxon>
        <taxon>Embryophyta</taxon>
        <taxon>Tracheophyta</taxon>
        <taxon>Spermatophyta</taxon>
        <taxon>Magnoliopsida</taxon>
        <taxon>eudicotyledons</taxon>
        <taxon>Gunneridae</taxon>
        <taxon>Pentapetalae</taxon>
        <taxon>asterids</taxon>
        <taxon>lamiids</taxon>
        <taxon>Lamiales</taxon>
        <taxon>Pedaliaceae</taxon>
        <taxon>Sesamum</taxon>
    </lineage>
</organism>
<protein>
    <recommendedName>
        <fullName evidence="2">non-specific serine/threonine protein kinase</fullName>
        <ecNumber evidence="2">2.7.11.1</ecNumber>
    </recommendedName>
</protein>
<keyword evidence="14 19" id="KW-0675">Receptor</keyword>
<dbReference type="PROSITE" id="PS00108">
    <property type="entry name" value="PROTEIN_KINASE_ST"/>
    <property type="match status" value="1"/>
</dbReference>
<dbReference type="InterPro" id="IPR008271">
    <property type="entry name" value="Ser/Thr_kinase_AS"/>
</dbReference>
<proteinExistence type="predicted"/>
<keyword evidence="5" id="KW-0808">Transferase</keyword>
<keyword evidence="10 19" id="KW-0418">Kinase</keyword>
<dbReference type="FunFam" id="3.80.10.10:FF:000129">
    <property type="entry name" value="Leucine-rich repeat receptor-like kinase"/>
    <property type="match status" value="1"/>
</dbReference>
<name>A0AAW2S4K5_SESRA</name>
<evidence type="ECO:0000256" key="2">
    <source>
        <dbReference type="ARBA" id="ARBA00012513"/>
    </source>
</evidence>
<evidence type="ECO:0000256" key="5">
    <source>
        <dbReference type="ARBA" id="ARBA00022679"/>
    </source>
</evidence>
<dbReference type="EC" id="2.7.11.1" evidence="2"/>
<dbReference type="Gene3D" id="3.80.10.10">
    <property type="entry name" value="Ribonuclease Inhibitor"/>
    <property type="match status" value="1"/>
</dbReference>
<evidence type="ECO:0000259" key="18">
    <source>
        <dbReference type="PROSITE" id="PS50011"/>
    </source>
</evidence>
<dbReference type="InterPro" id="IPR001245">
    <property type="entry name" value="Ser-Thr/Tyr_kinase_cat_dom"/>
</dbReference>
<evidence type="ECO:0000256" key="8">
    <source>
        <dbReference type="ARBA" id="ARBA00022737"/>
    </source>
</evidence>
<keyword evidence="3" id="KW-0723">Serine/threonine-protein kinase</keyword>
<sequence>MINFISLFVSSCIFSAHLHHKVNWRSYFICDAVVALKSLKDEWENVPPNWDGDDPCGNNWDGISCSNDRIVSITLASINLSGHLSSDIEGLSALQTLYLASNKLTGPFPNLTGMDLLNYVDLSNNPFDVTGVPPWISSLPSLTSLILENTHVEGQLPVSLFSLFQLQTVALKNNRINGSLNIGSNYSNQLQLIDLQNNFVDSFAQRGGYSPQIILVGNPICDEGGTESYCVVPQQTNSSYSTPAENCTPLPCDSDRTASPTCKCAYPYSGNLFFRSPSFSNFGNSTIFASLEEKLMTTFTSHSQPVDSVTVSNPTKNEVGYLVLDLQVFPSGQDHFNRTGISRIGFILSNQTFKPPHGFGPFYFNGNKYPYFADLTAGSHKSPSSSIIIGSAVGGSVLFLLLLLAGVYALRQKRRAETAVKKNDPFGSWDPSTSSGGVPQLKGARCFSFEELKKCTNNFSEMNGIGSGGFGKVYKGTLPNGRLVAIKRAQQGSSQGGLEFKTEIELLSRVHHKNLVSLVGFCFDQGEQMLVYEYMINGTLKDSLTGRSGIRLDWTRRLRIALGAARGIQYLHDLADPPIIHRDIKSNNILLDERLNAKVADFGLSKLMGETESGHVTTQVKGTMGYLDPEYYMTQQLTEKSDVYSFGIVLLELLTARSPIERGKYIVREVKVAMDKTKEMYNLQGVLDPIVAANMAPGSVEKFVDLALRCVEESGLNRPMMGEVVKEIEKIMELAGLNPNTESASASESYEEAKKGFNHPYTNESLFAYSGGYTPSKLEPK</sequence>
<dbReference type="GO" id="GO:0005524">
    <property type="term" value="F:ATP binding"/>
    <property type="evidence" value="ECO:0007669"/>
    <property type="project" value="UniProtKB-UniRule"/>
</dbReference>
<dbReference type="Gene3D" id="3.30.200.20">
    <property type="entry name" value="Phosphorylase Kinase, domain 1"/>
    <property type="match status" value="1"/>
</dbReference>
<dbReference type="GO" id="GO:0004674">
    <property type="term" value="F:protein serine/threonine kinase activity"/>
    <property type="evidence" value="ECO:0007669"/>
    <property type="project" value="UniProtKB-KW"/>
</dbReference>
<evidence type="ECO:0000256" key="9">
    <source>
        <dbReference type="ARBA" id="ARBA00022741"/>
    </source>
</evidence>
<accession>A0AAW2S4K5</accession>
<feature type="transmembrane region" description="Helical" evidence="17">
    <location>
        <begin position="387"/>
        <end position="410"/>
    </location>
</feature>
<dbReference type="PROSITE" id="PS50011">
    <property type="entry name" value="PROTEIN_KINASE_DOM"/>
    <property type="match status" value="1"/>
</dbReference>
<evidence type="ECO:0000256" key="13">
    <source>
        <dbReference type="ARBA" id="ARBA00023136"/>
    </source>
</evidence>
<feature type="domain" description="Protein kinase" evidence="18">
    <location>
        <begin position="459"/>
        <end position="732"/>
    </location>
</feature>
<evidence type="ECO:0000256" key="6">
    <source>
        <dbReference type="ARBA" id="ARBA00022692"/>
    </source>
</evidence>
<dbReference type="EMBL" id="JACGWJ010000011">
    <property type="protein sequence ID" value="KAL0387278.1"/>
    <property type="molecule type" value="Genomic_DNA"/>
</dbReference>
<dbReference type="SMART" id="SM00220">
    <property type="entry name" value="S_TKc"/>
    <property type="match status" value="1"/>
</dbReference>
<dbReference type="PANTHER" id="PTHR45974:SF266">
    <property type="entry name" value="LEUCINE-RICH REPEAT RECEPTOR PROTEIN KINASE HPCA1"/>
    <property type="match status" value="1"/>
</dbReference>
<comment type="subcellular location">
    <subcellularLocation>
        <location evidence="1">Membrane</location>
        <topology evidence="1">Single-pass type I membrane protein</topology>
    </subcellularLocation>
</comment>
<evidence type="ECO:0000256" key="15">
    <source>
        <dbReference type="ARBA" id="ARBA00023180"/>
    </source>
</evidence>
<dbReference type="InterPro" id="IPR017441">
    <property type="entry name" value="Protein_kinase_ATP_BS"/>
</dbReference>
<keyword evidence="4" id="KW-0433">Leucine-rich repeat</keyword>
<reference evidence="19" key="1">
    <citation type="submission" date="2020-06" db="EMBL/GenBank/DDBJ databases">
        <authorList>
            <person name="Li T."/>
            <person name="Hu X."/>
            <person name="Zhang T."/>
            <person name="Song X."/>
            <person name="Zhang H."/>
            <person name="Dai N."/>
            <person name="Sheng W."/>
            <person name="Hou X."/>
            <person name="Wei L."/>
        </authorList>
    </citation>
    <scope>NUCLEOTIDE SEQUENCE</scope>
    <source>
        <strain evidence="19">G02</strain>
        <tissue evidence="19">Leaf</tissue>
    </source>
</reference>
<reference evidence="19" key="2">
    <citation type="journal article" date="2024" name="Plant">
        <title>Genomic evolution and insights into agronomic trait innovations of Sesamum species.</title>
        <authorList>
            <person name="Miao H."/>
            <person name="Wang L."/>
            <person name="Qu L."/>
            <person name="Liu H."/>
            <person name="Sun Y."/>
            <person name="Le M."/>
            <person name="Wang Q."/>
            <person name="Wei S."/>
            <person name="Zheng Y."/>
            <person name="Lin W."/>
            <person name="Duan Y."/>
            <person name="Cao H."/>
            <person name="Xiong S."/>
            <person name="Wang X."/>
            <person name="Wei L."/>
            <person name="Li C."/>
            <person name="Ma Q."/>
            <person name="Ju M."/>
            <person name="Zhao R."/>
            <person name="Li G."/>
            <person name="Mu C."/>
            <person name="Tian Q."/>
            <person name="Mei H."/>
            <person name="Zhang T."/>
            <person name="Gao T."/>
            <person name="Zhang H."/>
        </authorList>
    </citation>
    <scope>NUCLEOTIDE SEQUENCE</scope>
    <source>
        <strain evidence="19">G02</strain>
    </source>
</reference>
<dbReference type="FunFam" id="3.30.200.20:FF:000328">
    <property type="entry name" value="Leucine-rich repeat protein kinase family protein"/>
    <property type="match status" value="1"/>
</dbReference>
<evidence type="ECO:0000256" key="1">
    <source>
        <dbReference type="ARBA" id="ARBA00004479"/>
    </source>
</evidence>
<dbReference type="SUPFAM" id="SSF52058">
    <property type="entry name" value="L domain-like"/>
    <property type="match status" value="1"/>
</dbReference>
<gene>
    <name evidence="19" type="ORF">Sradi_2609600</name>
</gene>
<dbReference type="CDD" id="cd14066">
    <property type="entry name" value="STKc_IRAK"/>
    <property type="match status" value="1"/>
</dbReference>
<evidence type="ECO:0000256" key="3">
    <source>
        <dbReference type="ARBA" id="ARBA00022527"/>
    </source>
</evidence>
<evidence type="ECO:0000256" key="4">
    <source>
        <dbReference type="ARBA" id="ARBA00022614"/>
    </source>
</evidence>
<dbReference type="InterPro" id="IPR000719">
    <property type="entry name" value="Prot_kinase_dom"/>
</dbReference>
<keyword evidence="11 16" id="KW-0067">ATP-binding</keyword>
<dbReference type="Pfam" id="PF07714">
    <property type="entry name" value="PK_Tyr_Ser-Thr"/>
    <property type="match status" value="1"/>
</dbReference>
<evidence type="ECO:0000256" key="14">
    <source>
        <dbReference type="ARBA" id="ARBA00023170"/>
    </source>
</evidence>
<keyword evidence="8" id="KW-0677">Repeat</keyword>
<feature type="binding site" evidence="16">
    <location>
        <position position="487"/>
    </location>
    <ligand>
        <name>ATP</name>
        <dbReference type="ChEBI" id="CHEBI:30616"/>
    </ligand>
</feature>
<keyword evidence="15" id="KW-0325">Glycoprotein</keyword>
<dbReference type="PANTHER" id="PTHR45974">
    <property type="entry name" value="RECEPTOR-LIKE PROTEIN 55"/>
    <property type="match status" value="1"/>
</dbReference>
<evidence type="ECO:0000256" key="7">
    <source>
        <dbReference type="ARBA" id="ARBA00022729"/>
    </source>
</evidence>
<keyword evidence="12 17" id="KW-1133">Transmembrane helix</keyword>
<keyword evidence="9 16" id="KW-0547">Nucleotide-binding</keyword>
<evidence type="ECO:0000256" key="11">
    <source>
        <dbReference type="ARBA" id="ARBA00022840"/>
    </source>
</evidence>
<dbReference type="PROSITE" id="PS00107">
    <property type="entry name" value="PROTEIN_KINASE_ATP"/>
    <property type="match status" value="1"/>
</dbReference>
<dbReference type="GO" id="GO:0016020">
    <property type="term" value="C:membrane"/>
    <property type="evidence" value="ECO:0007669"/>
    <property type="project" value="UniProtKB-SubCell"/>
</dbReference>
<dbReference type="InterPro" id="IPR032675">
    <property type="entry name" value="LRR_dom_sf"/>
</dbReference>
<keyword evidence="7" id="KW-0732">Signal</keyword>
<dbReference type="AlphaFoldDB" id="A0AAW2S4K5"/>
<evidence type="ECO:0000256" key="10">
    <source>
        <dbReference type="ARBA" id="ARBA00022777"/>
    </source>
</evidence>
<dbReference type="InterPro" id="IPR011009">
    <property type="entry name" value="Kinase-like_dom_sf"/>
</dbReference>
<dbReference type="Gene3D" id="1.10.510.10">
    <property type="entry name" value="Transferase(Phosphotransferase) domain 1"/>
    <property type="match status" value="1"/>
</dbReference>
<evidence type="ECO:0000256" key="16">
    <source>
        <dbReference type="PROSITE-ProRule" id="PRU10141"/>
    </source>
</evidence>
<keyword evidence="13 17" id="KW-0472">Membrane</keyword>